<dbReference type="EMBL" id="JBHMEX010000025">
    <property type="protein sequence ID" value="MFB9063799.1"/>
    <property type="molecule type" value="Genomic_DNA"/>
</dbReference>
<gene>
    <name evidence="2" type="ORF">ACFFUQ_07160</name>
</gene>
<keyword evidence="3" id="KW-1185">Reference proteome</keyword>
<evidence type="ECO:0000256" key="1">
    <source>
        <dbReference type="SAM" id="SignalP"/>
    </source>
</evidence>
<keyword evidence="1" id="KW-0732">Signal</keyword>
<name>A0ABV5FJS4_9FLAO</name>
<sequence>MKHFFTCLILLTSFLVNSQTNTKPYDYFIQFNGDQLSKKVNITDVLNHSLINKYAQGKPDFDVKQYASLFRLDQKMSVNGNFTDSIPYYQVTIPIKSRNDIKKFMEELNAKKVADSLPTATIVDFPLYSLLTTDDKRNSLAWNDNYLVIVGFTKKYTSNLFNTSEFQEEIAVDEAPIEDVQLEEPLIEEEPTQILPQEVTEEAISYRTDDYYKKYDQERQAFDSLQAIQRNEFIKSLFEKGFTAPSSDKINATSAISSWINYNSAMSSFYDAYASLAQFSSYNKFFPGQKSLGNFVKGINLDFYFDNDNARVEEVIEYSKPLADIMNKITNRKINKNIYSYFPNNKPLGYMTYHINTKEALKNIPAFTSEILNNIAFVKDDVTIVTDLISTIVDEEATATLFDGDLSLFLHDVKKVEVLTKSYEYDDNYEQTEVEKMETKSIPLFTMVFTSTHPTFGDKLLQLGIRKKFLVQKGDYYEITGTQGKYGDLFIIKDKDVIVIGNSHEYFNTNNGSFVKEVKKDLKQSYFLGKVNIPEASRAYSEETKNTNSKKFEQFATQFSDITLQSSKKLIDNKLKFELRLNSLKTNKNIILQTLDFIEELGK</sequence>
<proteinExistence type="predicted"/>
<organism evidence="2 3">
    <name type="scientific">Flavobacterium branchiarum</name>
    <dbReference type="NCBI Taxonomy" id="1114870"/>
    <lineage>
        <taxon>Bacteria</taxon>
        <taxon>Pseudomonadati</taxon>
        <taxon>Bacteroidota</taxon>
        <taxon>Flavobacteriia</taxon>
        <taxon>Flavobacteriales</taxon>
        <taxon>Flavobacteriaceae</taxon>
        <taxon>Flavobacterium</taxon>
    </lineage>
</organism>
<evidence type="ECO:0000313" key="2">
    <source>
        <dbReference type="EMBL" id="MFB9063799.1"/>
    </source>
</evidence>
<reference evidence="2 3" key="1">
    <citation type="submission" date="2024-09" db="EMBL/GenBank/DDBJ databases">
        <authorList>
            <person name="Sun Q."/>
            <person name="Mori K."/>
        </authorList>
    </citation>
    <scope>NUCLEOTIDE SEQUENCE [LARGE SCALE GENOMIC DNA]</scope>
    <source>
        <strain evidence="2 3">CECT 7908</strain>
    </source>
</reference>
<comment type="caution">
    <text evidence="2">The sequence shown here is derived from an EMBL/GenBank/DDBJ whole genome shotgun (WGS) entry which is preliminary data.</text>
</comment>
<evidence type="ECO:0000313" key="3">
    <source>
        <dbReference type="Proteomes" id="UP001589589"/>
    </source>
</evidence>
<accession>A0ABV5FJS4</accession>
<dbReference type="RefSeq" id="WP_290267664.1">
    <property type="nucleotide sequence ID" value="NZ_JAUFQQ010000005.1"/>
</dbReference>
<feature type="chain" id="PRO_5045611979" evidence="1">
    <location>
        <begin position="19"/>
        <end position="603"/>
    </location>
</feature>
<feature type="signal peptide" evidence="1">
    <location>
        <begin position="1"/>
        <end position="18"/>
    </location>
</feature>
<protein>
    <submittedName>
        <fullName evidence="2">Uncharacterized protein</fullName>
    </submittedName>
</protein>
<dbReference type="Proteomes" id="UP001589589">
    <property type="component" value="Unassembled WGS sequence"/>
</dbReference>